<evidence type="ECO:0000313" key="2">
    <source>
        <dbReference type="EMBL" id="GGC86758.1"/>
    </source>
</evidence>
<dbReference type="EMBL" id="BMJI01000004">
    <property type="protein sequence ID" value="GGC86758.1"/>
    <property type="molecule type" value="Genomic_DNA"/>
</dbReference>
<gene>
    <name evidence="2" type="ORF">GCM10011512_12100</name>
</gene>
<dbReference type="RefSeq" id="WP_188667400.1">
    <property type="nucleotide sequence ID" value="NZ_BMJI01000004.1"/>
</dbReference>
<comment type="caution">
    <text evidence="2">The sequence shown here is derived from an EMBL/GenBank/DDBJ whole genome shotgun (WGS) entry which is preliminary data.</text>
</comment>
<evidence type="ECO:0000313" key="3">
    <source>
        <dbReference type="Proteomes" id="UP000597761"/>
    </source>
</evidence>
<feature type="compositionally biased region" description="Acidic residues" evidence="1">
    <location>
        <begin position="37"/>
        <end position="47"/>
    </location>
</feature>
<feature type="region of interest" description="Disordered" evidence="1">
    <location>
        <begin position="1"/>
        <end position="47"/>
    </location>
</feature>
<evidence type="ECO:0000256" key="1">
    <source>
        <dbReference type="SAM" id="MobiDB-lite"/>
    </source>
</evidence>
<feature type="compositionally biased region" description="Acidic residues" evidence="1">
    <location>
        <begin position="1"/>
        <end position="10"/>
    </location>
</feature>
<sequence length="47" mass="4934">MTSTQPDDDEVRAHGESPAEGDDQTQPAQPREHAEEPAEGDDDGSAG</sequence>
<dbReference type="Proteomes" id="UP000597761">
    <property type="component" value="Unassembled WGS sequence"/>
</dbReference>
<keyword evidence="3" id="KW-1185">Reference proteome</keyword>
<name>A0ABQ1NX03_9MICC</name>
<protein>
    <submittedName>
        <fullName evidence="2">Uncharacterized protein</fullName>
    </submittedName>
</protein>
<accession>A0ABQ1NX03</accession>
<proteinExistence type="predicted"/>
<reference evidence="3" key="1">
    <citation type="journal article" date="2019" name="Int. J. Syst. Evol. Microbiol.">
        <title>The Global Catalogue of Microorganisms (GCM) 10K type strain sequencing project: providing services to taxonomists for standard genome sequencing and annotation.</title>
        <authorList>
            <consortium name="The Broad Institute Genomics Platform"/>
            <consortium name="The Broad Institute Genome Sequencing Center for Infectious Disease"/>
            <person name="Wu L."/>
            <person name="Ma J."/>
        </authorList>
    </citation>
    <scope>NUCLEOTIDE SEQUENCE [LARGE SCALE GENOMIC DNA]</scope>
    <source>
        <strain evidence="3">CGMCC 1.15480</strain>
    </source>
</reference>
<organism evidence="2 3">
    <name type="scientific">Tersicoccus solisilvae</name>
    <dbReference type="NCBI Taxonomy" id="1882339"/>
    <lineage>
        <taxon>Bacteria</taxon>
        <taxon>Bacillati</taxon>
        <taxon>Actinomycetota</taxon>
        <taxon>Actinomycetes</taxon>
        <taxon>Micrococcales</taxon>
        <taxon>Micrococcaceae</taxon>
        <taxon>Tersicoccus</taxon>
    </lineage>
</organism>